<dbReference type="GO" id="GO:1904868">
    <property type="term" value="P:telomerase catalytic core complex assembly"/>
    <property type="evidence" value="ECO:0007669"/>
    <property type="project" value="InterPro"/>
</dbReference>
<dbReference type="CDD" id="cd00590">
    <property type="entry name" value="RRM_SF"/>
    <property type="match status" value="1"/>
</dbReference>
<dbReference type="SUPFAM" id="SSF46785">
    <property type="entry name" value="Winged helix' DNA-binding domain"/>
    <property type="match status" value="1"/>
</dbReference>
<dbReference type="PANTHER" id="PTHR22792:SF140">
    <property type="entry name" value="ACHILLES, ISOFORM A"/>
    <property type="match status" value="1"/>
</dbReference>
<dbReference type="InterPro" id="IPR014886">
    <property type="entry name" value="La_xRRM"/>
</dbReference>
<evidence type="ECO:0000259" key="7">
    <source>
        <dbReference type="PROSITE" id="PS50961"/>
    </source>
</evidence>
<dbReference type="EMBL" id="JAANIU010001004">
    <property type="protein sequence ID" value="KAG1569066.1"/>
    <property type="molecule type" value="Genomic_DNA"/>
</dbReference>
<dbReference type="InterPro" id="IPR035979">
    <property type="entry name" value="RBD_domain_sf"/>
</dbReference>
<dbReference type="Gene3D" id="1.10.10.10">
    <property type="entry name" value="Winged helix-like DNA-binding domain superfamily/Winged helix DNA-binding domain"/>
    <property type="match status" value="1"/>
</dbReference>
<dbReference type="InterPro" id="IPR002344">
    <property type="entry name" value="Lupus_La"/>
</dbReference>
<dbReference type="GO" id="GO:0070034">
    <property type="term" value="F:telomerase RNA binding"/>
    <property type="evidence" value="ECO:0007669"/>
    <property type="project" value="InterPro"/>
</dbReference>
<dbReference type="GO" id="GO:0003729">
    <property type="term" value="F:mRNA binding"/>
    <property type="evidence" value="ECO:0007669"/>
    <property type="project" value="TreeGrafter"/>
</dbReference>
<dbReference type="Pfam" id="PF19977">
    <property type="entry name" value="xRRM"/>
    <property type="match status" value="1"/>
</dbReference>
<dbReference type="GO" id="GO:0006396">
    <property type="term" value="P:RNA processing"/>
    <property type="evidence" value="ECO:0007669"/>
    <property type="project" value="InterPro"/>
</dbReference>
<dbReference type="Gene3D" id="3.30.70.330">
    <property type="match status" value="2"/>
</dbReference>
<evidence type="ECO:0000313" key="10">
    <source>
        <dbReference type="Proteomes" id="UP000740926"/>
    </source>
</evidence>
<sequence>MAEERQHKIAKILEAYFSDANLMWDKLMLSKIKADAEGFVPFETLCKLQKFKALGAKPEEIRECARIHSLSRLKLSVDDKSIARIKPIKSNKDDILDEWSIYVEGLTKPYQTEGSIAKLFTTHIGNVTRVHIPENRFGKKQFMGFCFIEFDDQEDVPKAAQLISDQQLPNLKLRVMSKIEWNKYKDEYLKRFEERKKRIRELWQEHENKQRQEEAVEENERKRSKVEKENTVEYQKGVIVFVDNLHPGCSKTTVAQLLKTSGVSVAYVTPKKRGLPSVHVRLNHSEDAQKLQAYFEEHPTIQETEKDIVGKSTDKHGTDTLKLRILQGTEERLYWENDTR</sequence>
<dbReference type="PROSITE" id="PS51939">
    <property type="entry name" value="XRRM"/>
    <property type="match status" value="1"/>
</dbReference>
<dbReference type="InterPro" id="IPR036388">
    <property type="entry name" value="WH-like_DNA-bd_sf"/>
</dbReference>
<dbReference type="SUPFAM" id="SSF54928">
    <property type="entry name" value="RNA-binding domain, RBD"/>
    <property type="match status" value="1"/>
</dbReference>
<feature type="domain" description="RRM" evidence="6">
    <location>
        <begin position="99"/>
        <end position="180"/>
    </location>
</feature>
<dbReference type="InterPro" id="IPR036390">
    <property type="entry name" value="WH_DNA-bd_sf"/>
</dbReference>
<dbReference type="InterPro" id="IPR045537">
    <property type="entry name" value="Lar7_xRRM"/>
</dbReference>
<dbReference type="PRINTS" id="PR00302">
    <property type="entry name" value="LUPUSLA"/>
</dbReference>
<dbReference type="InterPro" id="IPR012677">
    <property type="entry name" value="Nucleotide-bd_a/b_plait_sf"/>
</dbReference>
<evidence type="ECO:0000256" key="1">
    <source>
        <dbReference type="ARBA" id="ARBA00004123"/>
    </source>
</evidence>
<comment type="caution">
    <text evidence="9">The sequence shown here is derived from an EMBL/GenBank/DDBJ whole genome shotgun (WGS) entry which is preliminary data.</text>
</comment>
<dbReference type="InterPro" id="IPR006630">
    <property type="entry name" value="La_HTH"/>
</dbReference>
<comment type="subcellular location">
    <subcellularLocation>
        <location evidence="1">Nucleus</location>
    </subcellularLocation>
</comment>
<evidence type="ECO:0000313" key="9">
    <source>
        <dbReference type="EMBL" id="KAG1569066.1"/>
    </source>
</evidence>
<evidence type="ECO:0000259" key="8">
    <source>
        <dbReference type="PROSITE" id="PS51939"/>
    </source>
</evidence>
<keyword evidence="10" id="KW-1185">Reference proteome</keyword>
<dbReference type="SMART" id="SM00715">
    <property type="entry name" value="LA"/>
    <property type="match status" value="1"/>
</dbReference>
<dbReference type="AlphaFoldDB" id="A0A9P6Z1W0"/>
<gene>
    <name evidence="9" type="ORF">G6F50_006716</name>
</gene>
<dbReference type="GO" id="GO:0005634">
    <property type="term" value="C:nucleus"/>
    <property type="evidence" value="ECO:0007669"/>
    <property type="project" value="UniProtKB-SubCell"/>
</dbReference>
<evidence type="ECO:0008006" key="11">
    <source>
        <dbReference type="Google" id="ProtNLM"/>
    </source>
</evidence>
<name>A0A9P6Z1W0_9FUNG</name>
<reference evidence="9 10" key="1">
    <citation type="journal article" date="2020" name="Microb. Genom.">
        <title>Genetic diversity of clinical and environmental Mucorales isolates obtained from an investigation of mucormycosis cases among solid organ transplant recipients.</title>
        <authorList>
            <person name="Nguyen M.H."/>
            <person name="Kaul D."/>
            <person name="Muto C."/>
            <person name="Cheng S.J."/>
            <person name="Richter R.A."/>
            <person name="Bruno V.M."/>
            <person name="Liu G."/>
            <person name="Beyhan S."/>
            <person name="Sundermann A.J."/>
            <person name="Mounaud S."/>
            <person name="Pasculle A.W."/>
            <person name="Nierman W.C."/>
            <person name="Driscoll E."/>
            <person name="Cumbie R."/>
            <person name="Clancy C.J."/>
            <person name="Dupont C.L."/>
        </authorList>
    </citation>
    <scope>NUCLEOTIDE SEQUENCE [LARGE SCALE GENOMIC DNA]</scope>
    <source>
        <strain evidence="9 10">GL24</strain>
    </source>
</reference>
<feature type="domain" description="HTH La-type RNA-binding" evidence="7">
    <location>
        <begin position="1"/>
        <end position="92"/>
    </location>
</feature>
<dbReference type="InterPro" id="IPR045180">
    <property type="entry name" value="La_dom_prot"/>
</dbReference>
<evidence type="ECO:0000259" key="6">
    <source>
        <dbReference type="PROSITE" id="PS50102"/>
    </source>
</evidence>
<dbReference type="PANTHER" id="PTHR22792">
    <property type="entry name" value="LUPUS LA PROTEIN-RELATED"/>
    <property type="match status" value="1"/>
</dbReference>
<dbReference type="PROSITE" id="PS50102">
    <property type="entry name" value="RRM"/>
    <property type="match status" value="1"/>
</dbReference>
<proteinExistence type="predicted"/>
<evidence type="ECO:0000256" key="4">
    <source>
        <dbReference type="PROSITE-ProRule" id="PRU00332"/>
    </source>
</evidence>
<dbReference type="GO" id="GO:1990904">
    <property type="term" value="C:ribonucleoprotein complex"/>
    <property type="evidence" value="ECO:0007669"/>
    <property type="project" value="UniProtKB-UniRule"/>
</dbReference>
<dbReference type="Proteomes" id="UP000740926">
    <property type="component" value="Unassembled WGS sequence"/>
</dbReference>
<evidence type="ECO:0000256" key="2">
    <source>
        <dbReference type="ARBA" id="ARBA00022884"/>
    </source>
</evidence>
<evidence type="ECO:0000256" key="3">
    <source>
        <dbReference type="ARBA" id="ARBA00023242"/>
    </source>
</evidence>
<keyword evidence="2 4" id="KW-0694">RNA-binding</keyword>
<dbReference type="InterPro" id="IPR000504">
    <property type="entry name" value="RRM_dom"/>
</dbReference>
<feature type="domain" description="XRRM" evidence="8">
    <location>
        <begin position="233"/>
        <end position="340"/>
    </location>
</feature>
<dbReference type="Pfam" id="PF00076">
    <property type="entry name" value="RRM_1"/>
    <property type="match status" value="1"/>
</dbReference>
<protein>
    <recommendedName>
        <fullName evidence="11">HTH La-type RNA-binding domain-containing protein</fullName>
    </recommendedName>
</protein>
<dbReference type="SMART" id="SM00360">
    <property type="entry name" value="RRM"/>
    <property type="match status" value="1"/>
</dbReference>
<feature type="region of interest" description="Disordered" evidence="5">
    <location>
        <begin position="206"/>
        <end position="228"/>
    </location>
</feature>
<organism evidence="9 10">
    <name type="scientific">Rhizopus delemar</name>
    <dbReference type="NCBI Taxonomy" id="936053"/>
    <lineage>
        <taxon>Eukaryota</taxon>
        <taxon>Fungi</taxon>
        <taxon>Fungi incertae sedis</taxon>
        <taxon>Mucoromycota</taxon>
        <taxon>Mucoromycotina</taxon>
        <taxon>Mucoromycetes</taxon>
        <taxon>Mucorales</taxon>
        <taxon>Mucorineae</taxon>
        <taxon>Rhizopodaceae</taxon>
        <taxon>Rhizopus</taxon>
    </lineage>
</organism>
<evidence type="ECO:0000256" key="5">
    <source>
        <dbReference type="SAM" id="MobiDB-lite"/>
    </source>
</evidence>
<dbReference type="Pfam" id="PF05383">
    <property type="entry name" value="La"/>
    <property type="match status" value="1"/>
</dbReference>
<dbReference type="PROSITE" id="PS50961">
    <property type="entry name" value="HTH_LA"/>
    <property type="match status" value="1"/>
</dbReference>
<accession>A0A9P6Z1W0</accession>
<keyword evidence="3" id="KW-0539">Nucleus</keyword>